<dbReference type="RefSeq" id="XP_032832176.1">
    <property type="nucleotide sequence ID" value="XM_032976285.1"/>
</dbReference>
<dbReference type="GO" id="GO:0016324">
    <property type="term" value="C:apical plasma membrane"/>
    <property type="evidence" value="ECO:0007669"/>
    <property type="project" value="TreeGrafter"/>
</dbReference>
<evidence type="ECO:0000256" key="5">
    <source>
        <dbReference type="ARBA" id="ARBA00022475"/>
    </source>
</evidence>
<keyword evidence="8 14" id="KW-1133">Transmembrane helix</keyword>
<evidence type="ECO:0000313" key="18">
    <source>
        <dbReference type="RefSeq" id="XP_032832176.1"/>
    </source>
</evidence>
<keyword evidence="9" id="KW-0175">Coiled coil</keyword>
<evidence type="ECO:0000256" key="2">
    <source>
        <dbReference type="ARBA" id="ARBA00004651"/>
    </source>
</evidence>
<keyword evidence="17" id="KW-1185">Reference proteome</keyword>
<feature type="transmembrane region" description="Helical" evidence="14">
    <location>
        <begin position="329"/>
        <end position="350"/>
    </location>
</feature>
<dbReference type="SUPFAM" id="SSF144292">
    <property type="entry name" value="occludin/ELL-like"/>
    <property type="match status" value="1"/>
</dbReference>
<dbReference type="InterPro" id="IPR010844">
    <property type="entry name" value="Occludin_ELL"/>
</dbReference>
<dbReference type="PROSITE" id="PS51225">
    <property type="entry name" value="MARVEL"/>
    <property type="match status" value="1"/>
</dbReference>
<dbReference type="PROSITE" id="PS51980">
    <property type="entry name" value="OCEL"/>
    <property type="match status" value="1"/>
</dbReference>
<dbReference type="AlphaFoldDB" id="A0AAJ7XF57"/>
<keyword evidence="4" id="KW-0796">Tight junction</keyword>
<evidence type="ECO:0000259" key="15">
    <source>
        <dbReference type="PROSITE" id="PS51225"/>
    </source>
</evidence>
<evidence type="ECO:0000256" key="10">
    <source>
        <dbReference type="ARBA" id="ARBA00023136"/>
    </source>
</evidence>
<feature type="region of interest" description="Disordered" evidence="13">
    <location>
        <begin position="412"/>
        <end position="465"/>
    </location>
</feature>
<evidence type="ECO:0000256" key="13">
    <source>
        <dbReference type="SAM" id="MobiDB-lite"/>
    </source>
</evidence>
<feature type="transmembrane region" description="Helical" evidence="14">
    <location>
        <begin position="293"/>
        <end position="317"/>
    </location>
</feature>
<sequence>MPSRAPPPDTVRNNLRTAPSPPPSPPRAISDFRYLDIATSADPLPPPPLPLQPPVGDVFSCSSEPAPAPSLPDIKPVHRFIPDSVKTFFSRRGRSQGNRGHHDDDAATDDGSRSLAPVLASSSDYYPSKRVGGGGDMADDDRWRVGGASGGGVDGVGIGGASSSSGKASGFSYGTRREKEGLLPDGARYDGIWEGPSLSAIPTSTFQTYSQREEEYRVRYSYMKSWPGLLRLLGAVQLLLGAIVFACVCAYIYKDNEWYNFYGYGRPSGSLGIAGGAGSYYGNYNYDGPKTPFVLVVAGLAWLVTVILLGVGMTMYYRAVLLDADWWPVTEAAINGALFLLYLSAAIVYVNDLNRGGLCSFQSYNNPLSGVFCRQEGGQVGATIFLFCNTIAYLASTAVGLKMWRHENARKRRERAGVEDSEMHSYDARPDNRSDRINRGGAVELDHSPAPKRRPEIRNGHIPSGHIPKPLVVPDYVAKYPPIGSDEERDRYKAVFTDQYAEYRELSAELHAVARRFTQLEGLIKRLPTESHSQQEMERVANVFQEYEKKKNDPAFLEKKERCEYLKAKLAHIKQRIQEYDKVMTWRDDL</sequence>
<evidence type="ECO:0000256" key="8">
    <source>
        <dbReference type="ARBA" id="ARBA00022989"/>
    </source>
</evidence>
<keyword evidence="5" id="KW-1003">Cell membrane</keyword>
<evidence type="ECO:0000256" key="14">
    <source>
        <dbReference type="SAM" id="Phobius"/>
    </source>
</evidence>
<dbReference type="Pfam" id="PF01284">
    <property type="entry name" value="MARVEL"/>
    <property type="match status" value="1"/>
</dbReference>
<evidence type="ECO:0000259" key="16">
    <source>
        <dbReference type="PROSITE" id="PS51980"/>
    </source>
</evidence>
<dbReference type="PANTHER" id="PTHR23288">
    <property type="entry name" value="OCCLUDIN AND RNA POLYMERASE II ELONGATION FACTOR ELL"/>
    <property type="match status" value="1"/>
</dbReference>
<feature type="compositionally biased region" description="Basic and acidic residues" evidence="13">
    <location>
        <begin position="415"/>
        <end position="459"/>
    </location>
</feature>
<dbReference type="GO" id="GO:0031410">
    <property type="term" value="C:cytoplasmic vesicle"/>
    <property type="evidence" value="ECO:0007669"/>
    <property type="project" value="TreeGrafter"/>
</dbReference>
<reference evidence="18" key="1">
    <citation type="submission" date="2025-08" db="UniProtKB">
        <authorList>
            <consortium name="RefSeq"/>
        </authorList>
    </citation>
    <scope>IDENTIFICATION</scope>
    <source>
        <tissue evidence="18">Sperm</tissue>
    </source>
</reference>
<proteinExistence type="inferred from homology"/>
<feature type="domain" description="MARVEL" evidence="15">
    <location>
        <begin position="225"/>
        <end position="405"/>
    </location>
</feature>
<comment type="similarity">
    <text evidence="3 12">Belongs to the ELL/occludin family.</text>
</comment>
<evidence type="ECO:0000256" key="11">
    <source>
        <dbReference type="PROSITE-ProRule" id="PRU00581"/>
    </source>
</evidence>
<name>A0AAJ7XF57_PETMA</name>
<dbReference type="InterPro" id="IPR008253">
    <property type="entry name" value="Marvel"/>
</dbReference>
<feature type="transmembrane region" description="Helical" evidence="14">
    <location>
        <begin position="384"/>
        <end position="404"/>
    </location>
</feature>
<keyword evidence="7" id="KW-0965">Cell junction</keyword>
<dbReference type="GO" id="GO:0070830">
    <property type="term" value="P:bicellular tight junction assembly"/>
    <property type="evidence" value="ECO:0007669"/>
    <property type="project" value="TreeGrafter"/>
</dbReference>
<evidence type="ECO:0000256" key="12">
    <source>
        <dbReference type="PROSITE-ProRule" id="PRU01324"/>
    </source>
</evidence>
<dbReference type="KEGG" id="pmrn:116955295"/>
<dbReference type="InterPro" id="IPR031176">
    <property type="entry name" value="ELL/occludin"/>
</dbReference>
<evidence type="ECO:0000313" key="17">
    <source>
        <dbReference type="Proteomes" id="UP001318040"/>
    </source>
</evidence>
<evidence type="ECO:0000256" key="7">
    <source>
        <dbReference type="ARBA" id="ARBA00022949"/>
    </source>
</evidence>
<evidence type="ECO:0000256" key="4">
    <source>
        <dbReference type="ARBA" id="ARBA00022427"/>
    </source>
</evidence>
<evidence type="ECO:0000256" key="3">
    <source>
        <dbReference type="ARBA" id="ARBA00009171"/>
    </source>
</evidence>
<feature type="transmembrane region" description="Helical" evidence="14">
    <location>
        <begin position="229"/>
        <end position="253"/>
    </location>
</feature>
<dbReference type="Gene3D" id="6.10.140.340">
    <property type="match status" value="1"/>
</dbReference>
<keyword evidence="6 11" id="KW-0812">Transmembrane</keyword>
<feature type="domain" description="OCEL" evidence="16">
    <location>
        <begin position="474"/>
        <end position="585"/>
    </location>
</feature>
<dbReference type="Proteomes" id="UP001318040">
    <property type="component" value="Chromosome 59"/>
</dbReference>
<protein>
    <submittedName>
        <fullName evidence="18">MARVEL domain-containing protein 2</fullName>
    </submittedName>
</protein>
<dbReference type="CTD" id="153562"/>
<keyword evidence="10 11" id="KW-0472">Membrane</keyword>
<gene>
    <name evidence="18" type="primary">MARVELD2</name>
</gene>
<feature type="compositionally biased region" description="Pro residues" evidence="13">
    <location>
        <begin position="43"/>
        <end position="53"/>
    </location>
</feature>
<dbReference type="GO" id="GO:0005923">
    <property type="term" value="C:bicellular tight junction"/>
    <property type="evidence" value="ECO:0007669"/>
    <property type="project" value="UniProtKB-SubCell"/>
</dbReference>
<dbReference type="PANTHER" id="PTHR23288:SF3">
    <property type="entry name" value="MARVEL DOMAIN-CONTAINING PROTEIN 2"/>
    <property type="match status" value="1"/>
</dbReference>
<accession>A0AAJ7XF57</accession>
<comment type="subcellular location">
    <subcellularLocation>
        <location evidence="1">Cell junction</location>
        <location evidence="1">Tight junction</location>
    </subcellularLocation>
    <subcellularLocation>
        <location evidence="2">Cell membrane</location>
        <topology evidence="2">Multi-pass membrane protein</topology>
    </subcellularLocation>
</comment>
<feature type="region of interest" description="Disordered" evidence="13">
    <location>
        <begin position="1"/>
        <end position="77"/>
    </location>
</feature>
<feature type="region of interest" description="Disordered" evidence="13">
    <location>
        <begin position="90"/>
        <end position="146"/>
    </location>
</feature>
<organism evidence="17 18">
    <name type="scientific">Petromyzon marinus</name>
    <name type="common">Sea lamprey</name>
    <dbReference type="NCBI Taxonomy" id="7757"/>
    <lineage>
        <taxon>Eukaryota</taxon>
        <taxon>Metazoa</taxon>
        <taxon>Chordata</taxon>
        <taxon>Craniata</taxon>
        <taxon>Vertebrata</taxon>
        <taxon>Cyclostomata</taxon>
        <taxon>Hyperoartia</taxon>
        <taxon>Petromyzontiformes</taxon>
        <taxon>Petromyzontidae</taxon>
        <taxon>Petromyzon</taxon>
    </lineage>
</organism>
<evidence type="ECO:0000256" key="6">
    <source>
        <dbReference type="ARBA" id="ARBA00022692"/>
    </source>
</evidence>
<evidence type="ECO:0000256" key="1">
    <source>
        <dbReference type="ARBA" id="ARBA00004435"/>
    </source>
</evidence>
<dbReference type="Pfam" id="PF07303">
    <property type="entry name" value="Occludin_ELL"/>
    <property type="match status" value="1"/>
</dbReference>
<evidence type="ECO:0000256" key="9">
    <source>
        <dbReference type="ARBA" id="ARBA00023054"/>
    </source>
</evidence>